<sequence length="327" mass="35212">MAPVGPIRAAGGVVWRPGARGGVEVCLVHRPRYDDWSLPKGKLDAREHPLAAAVREVQEETGVHARPQLRLPSVRYRREGQPKVVDFWSMRALSTVRFTANSEVDRIRWVSPETAARVVTYPHDARVLRHFTGLPHVTAVIAVVRHALAGKRGTWTGPDDARPLDQAGRAQARSLAPVLAQVRPELIRSASARRCTQTVEPLAARLDLPIEIDSAFDEPKPGQDPADVAISAATRLAELAIECEAVVVSSQGKVIPPALARLSGLGSAKAWVTRRARVGCSPSPAGISPARTASPTDLVPRSIVPVVRVPRSHEGGGVSPERVILRA</sequence>
<reference evidence="3 4" key="2">
    <citation type="submission" date="2020-03" db="EMBL/GenBank/DDBJ databases">
        <authorList>
            <person name="Ichikawa N."/>
            <person name="Kimura A."/>
            <person name="Kitahashi Y."/>
            <person name="Uohara A."/>
        </authorList>
    </citation>
    <scope>NUCLEOTIDE SEQUENCE [LARGE SCALE GENOMIC DNA]</scope>
    <source>
        <strain evidence="3 4">NBRC 107702</strain>
    </source>
</reference>
<gene>
    <name evidence="3" type="ORF">Pflav_085480</name>
</gene>
<protein>
    <submittedName>
        <fullName evidence="3">NUDIX hydrolase</fullName>
    </submittedName>
</protein>
<dbReference type="AlphaFoldDB" id="A0A6F8Y828"/>
<dbReference type="PROSITE" id="PS51462">
    <property type="entry name" value="NUDIX"/>
    <property type="match status" value="1"/>
</dbReference>
<accession>A0A6F8Y828</accession>
<evidence type="ECO:0000313" key="4">
    <source>
        <dbReference type="Proteomes" id="UP000502508"/>
    </source>
</evidence>
<dbReference type="KEGG" id="pfla:Pflav_085480"/>
<feature type="domain" description="Nudix hydrolase" evidence="2">
    <location>
        <begin position="5"/>
        <end position="132"/>
    </location>
</feature>
<dbReference type="SUPFAM" id="SSF53254">
    <property type="entry name" value="Phosphoglycerate mutase-like"/>
    <property type="match status" value="1"/>
</dbReference>
<dbReference type="SUPFAM" id="SSF55811">
    <property type="entry name" value="Nudix"/>
    <property type="match status" value="1"/>
</dbReference>
<dbReference type="Pfam" id="PF00293">
    <property type="entry name" value="NUDIX"/>
    <property type="match status" value="1"/>
</dbReference>
<keyword evidence="4" id="KW-1185">Reference proteome</keyword>
<dbReference type="Gene3D" id="3.40.50.1240">
    <property type="entry name" value="Phosphoglycerate mutase-like"/>
    <property type="match status" value="1"/>
</dbReference>
<dbReference type="GO" id="GO:0006754">
    <property type="term" value="P:ATP biosynthetic process"/>
    <property type="evidence" value="ECO:0007669"/>
    <property type="project" value="TreeGrafter"/>
</dbReference>
<dbReference type="InterPro" id="IPR015797">
    <property type="entry name" value="NUDIX_hydrolase-like_dom_sf"/>
</dbReference>
<dbReference type="Pfam" id="PF00300">
    <property type="entry name" value="His_Phos_1"/>
    <property type="match status" value="1"/>
</dbReference>
<proteinExistence type="predicted"/>
<dbReference type="InterPro" id="IPR000086">
    <property type="entry name" value="NUDIX_hydrolase_dom"/>
</dbReference>
<dbReference type="EMBL" id="AP022870">
    <property type="protein sequence ID" value="BCB82138.1"/>
    <property type="molecule type" value="Genomic_DNA"/>
</dbReference>
<name>A0A6F8Y828_9ACTN</name>
<dbReference type="PROSITE" id="PS00893">
    <property type="entry name" value="NUDIX_BOX"/>
    <property type="match status" value="1"/>
</dbReference>
<dbReference type="Gene3D" id="3.90.79.10">
    <property type="entry name" value="Nucleoside Triphosphate Pyrophosphohydrolase"/>
    <property type="match status" value="1"/>
</dbReference>
<dbReference type="InterPro" id="IPR051325">
    <property type="entry name" value="Nudix_hydrolase_domain"/>
</dbReference>
<evidence type="ECO:0000256" key="1">
    <source>
        <dbReference type="ARBA" id="ARBA00022801"/>
    </source>
</evidence>
<dbReference type="InterPro" id="IPR013078">
    <property type="entry name" value="His_Pase_superF_clade-1"/>
</dbReference>
<evidence type="ECO:0000259" key="2">
    <source>
        <dbReference type="PROSITE" id="PS51462"/>
    </source>
</evidence>
<dbReference type="InterPro" id="IPR020084">
    <property type="entry name" value="NUDIX_hydrolase_CS"/>
</dbReference>
<dbReference type="GO" id="GO:0006167">
    <property type="term" value="P:AMP biosynthetic process"/>
    <property type="evidence" value="ECO:0007669"/>
    <property type="project" value="TreeGrafter"/>
</dbReference>
<dbReference type="PANTHER" id="PTHR21340:SF0">
    <property type="entry name" value="BIS(5'-NUCLEOSYL)-TETRAPHOSPHATASE [ASYMMETRICAL]"/>
    <property type="match status" value="1"/>
</dbReference>
<dbReference type="CDD" id="cd03673">
    <property type="entry name" value="NUDIX_Ap6A_hydrolase"/>
    <property type="match status" value="1"/>
</dbReference>
<evidence type="ECO:0000313" key="3">
    <source>
        <dbReference type="EMBL" id="BCB82138.1"/>
    </source>
</evidence>
<dbReference type="Proteomes" id="UP000502508">
    <property type="component" value="Chromosome"/>
</dbReference>
<dbReference type="PANTHER" id="PTHR21340">
    <property type="entry name" value="DIADENOSINE 5,5-P1,P4-TETRAPHOSPHATE PYROPHOSPHOHYDROLASE MUTT"/>
    <property type="match status" value="1"/>
</dbReference>
<organism evidence="3 4">
    <name type="scientific">Phytohabitans flavus</name>
    <dbReference type="NCBI Taxonomy" id="1076124"/>
    <lineage>
        <taxon>Bacteria</taxon>
        <taxon>Bacillati</taxon>
        <taxon>Actinomycetota</taxon>
        <taxon>Actinomycetes</taxon>
        <taxon>Micromonosporales</taxon>
        <taxon>Micromonosporaceae</taxon>
    </lineage>
</organism>
<dbReference type="GO" id="GO:0004081">
    <property type="term" value="F:bis(5'-nucleosyl)-tetraphosphatase (asymmetrical) activity"/>
    <property type="evidence" value="ECO:0007669"/>
    <property type="project" value="TreeGrafter"/>
</dbReference>
<dbReference type="CDD" id="cd07067">
    <property type="entry name" value="HP_PGM_like"/>
    <property type="match status" value="1"/>
</dbReference>
<keyword evidence="1 3" id="KW-0378">Hydrolase</keyword>
<dbReference type="InterPro" id="IPR029033">
    <property type="entry name" value="His_PPase_superfam"/>
</dbReference>
<reference evidence="3 4" key="1">
    <citation type="submission" date="2020-03" db="EMBL/GenBank/DDBJ databases">
        <title>Whole genome shotgun sequence of Phytohabitans flavus NBRC 107702.</title>
        <authorList>
            <person name="Komaki H."/>
            <person name="Tamura T."/>
        </authorList>
    </citation>
    <scope>NUCLEOTIDE SEQUENCE [LARGE SCALE GENOMIC DNA]</scope>
    <source>
        <strain evidence="3 4">NBRC 107702</strain>
    </source>
</reference>